<keyword evidence="2" id="KW-0472">Membrane</keyword>
<keyword evidence="4" id="KW-1185">Reference proteome</keyword>
<dbReference type="AlphaFoldDB" id="A0A9P6KGG5"/>
<dbReference type="Proteomes" id="UP000780801">
    <property type="component" value="Unassembled WGS sequence"/>
</dbReference>
<evidence type="ECO:0000256" key="1">
    <source>
        <dbReference type="SAM" id="MobiDB-lite"/>
    </source>
</evidence>
<feature type="compositionally biased region" description="Low complexity" evidence="1">
    <location>
        <begin position="218"/>
        <end position="229"/>
    </location>
</feature>
<dbReference type="EMBL" id="JAABOA010000582">
    <property type="protein sequence ID" value="KAF9583812.1"/>
    <property type="molecule type" value="Genomic_DNA"/>
</dbReference>
<comment type="caution">
    <text evidence="3">The sequence shown here is derived from an EMBL/GenBank/DDBJ whole genome shotgun (WGS) entry which is preliminary data.</text>
</comment>
<evidence type="ECO:0000313" key="4">
    <source>
        <dbReference type="Proteomes" id="UP000780801"/>
    </source>
</evidence>
<feature type="transmembrane region" description="Helical" evidence="2">
    <location>
        <begin position="175"/>
        <end position="198"/>
    </location>
</feature>
<evidence type="ECO:0000313" key="3">
    <source>
        <dbReference type="EMBL" id="KAF9583812.1"/>
    </source>
</evidence>
<name>A0A9P6KGG5_9FUNG</name>
<accession>A0A9P6KGG5</accession>
<feature type="region of interest" description="Disordered" evidence="1">
    <location>
        <begin position="206"/>
        <end position="229"/>
    </location>
</feature>
<organism evidence="3 4">
    <name type="scientific">Lunasporangiospora selenospora</name>
    <dbReference type="NCBI Taxonomy" id="979761"/>
    <lineage>
        <taxon>Eukaryota</taxon>
        <taxon>Fungi</taxon>
        <taxon>Fungi incertae sedis</taxon>
        <taxon>Mucoromycota</taxon>
        <taxon>Mortierellomycotina</taxon>
        <taxon>Mortierellomycetes</taxon>
        <taxon>Mortierellales</taxon>
        <taxon>Mortierellaceae</taxon>
        <taxon>Lunasporangiospora</taxon>
    </lineage>
</organism>
<evidence type="ECO:0000256" key="2">
    <source>
        <dbReference type="SAM" id="Phobius"/>
    </source>
</evidence>
<protein>
    <submittedName>
        <fullName evidence="3">Uncharacterized protein</fullName>
    </submittedName>
</protein>
<proteinExistence type="predicted"/>
<keyword evidence="2" id="KW-0812">Transmembrane</keyword>
<feature type="region of interest" description="Disordered" evidence="1">
    <location>
        <begin position="141"/>
        <end position="172"/>
    </location>
</feature>
<sequence>MDISYQDSLLTPSLLLEWPPEVSVAGYAIIFDTNISGTVYTVTNEVTPSTESATKVESGKSVLMNGTDVRGQVRLYTVQPEVSTALSPKKPDSNVPMINSDTVLTQLADDIIMYSVVDGSVTFHRYNTNLNRWTGLDLVSQPTSPPVNPTSSAGSQPGFHDPDPNPKSTSSKSPIGTIIGSIMGAVVLIGLIAALYYFCSRRKHSNTVGEASPENKTLPLKSSSLSSGL</sequence>
<gene>
    <name evidence="3" type="ORF">BGW38_008452</name>
</gene>
<keyword evidence="2" id="KW-1133">Transmembrane helix</keyword>
<reference evidence="3" key="1">
    <citation type="journal article" date="2020" name="Fungal Divers.">
        <title>Resolving the Mortierellaceae phylogeny through synthesis of multi-gene phylogenetics and phylogenomics.</title>
        <authorList>
            <person name="Vandepol N."/>
            <person name="Liber J."/>
            <person name="Desiro A."/>
            <person name="Na H."/>
            <person name="Kennedy M."/>
            <person name="Barry K."/>
            <person name="Grigoriev I.V."/>
            <person name="Miller A.N."/>
            <person name="O'Donnell K."/>
            <person name="Stajich J.E."/>
            <person name="Bonito G."/>
        </authorList>
    </citation>
    <scope>NUCLEOTIDE SEQUENCE</scope>
    <source>
        <strain evidence="3">KOD1015</strain>
    </source>
</reference>